<name>A0A6M0CKM1_9FLAO</name>
<dbReference type="AlphaFoldDB" id="A0A6M0CKM1"/>
<organism evidence="1 2">
    <name type="scientific">Spongiivirga citrea</name>
    <dbReference type="NCBI Taxonomy" id="1481457"/>
    <lineage>
        <taxon>Bacteria</taxon>
        <taxon>Pseudomonadati</taxon>
        <taxon>Bacteroidota</taxon>
        <taxon>Flavobacteriia</taxon>
        <taxon>Flavobacteriales</taxon>
        <taxon>Flavobacteriaceae</taxon>
        <taxon>Spongiivirga</taxon>
    </lineage>
</organism>
<accession>A0A6M0CKM1</accession>
<sequence length="167" mass="19371">MRLRSIRNILLLLLGVIVVSCAANKELSRENDGFEWGVDEVEIASNGKVFIVNELRFYEINSAKDAMLLMFQNYGKWDRRTEGKYQDNIKQLTWESIDLFSDNTLFTIIADGTETTSDYFASLIVFDSNGNDCLANGYPLRYRIIELFQDKKKRLGLKQDMYQILNE</sequence>
<evidence type="ECO:0000313" key="1">
    <source>
        <dbReference type="EMBL" id="NER18458.1"/>
    </source>
</evidence>
<protein>
    <submittedName>
        <fullName evidence="1">Uncharacterized protein</fullName>
    </submittedName>
</protein>
<comment type="caution">
    <text evidence="1">The sequence shown here is derived from an EMBL/GenBank/DDBJ whole genome shotgun (WGS) entry which is preliminary data.</text>
</comment>
<dbReference type="EMBL" id="JAABOQ010000005">
    <property type="protein sequence ID" value="NER18458.1"/>
    <property type="molecule type" value="Genomic_DNA"/>
</dbReference>
<proteinExistence type="predicted"/>
<evidence type="ECO:0000313" key="2">
    <source>
        <dbReference type="Proteomes" id="UP000474296"/>
    </source>
</evidence>
<dbReference type="Proteomes" id="UP000474296">
    <property type="component" value="Unassembled WGS sequence"/>
</dbReference>
<keyword evidence="2" id="KW-1185">Reference proteome</keyword>
<gene>
    <name evidence="1" type="ORF">GWK10_14665</name>
</gene>
<reference evidence="1 2" key="1">
    <citation type="submission" date="2020-01" db="EMBL/GenBank/DDBJ databases">
        <title>Spongiivirga citrea KCTC 32990T.</title>
        <authorList>
            <person name="Wang G."/>
        </authorList>
    </citation>
    <scope>NUCLEOTIDE SEQUENCE [LARGE SCALE GENOMIC DNA]</scope>
    <source>
        <strain evidence="1 2">KCTC 32990</strain>
    </source>
</reference>
<dbReference type="RefSeq" id="WP_164033123.1">
    <property type="nucleotide sequence ID" value="NZ_JAABOQ010000005.1"/>
</dbReference>
<dbReference type="PROSITE" id="PS51257">
    <property type="entry name" value="PROKAR_LIPOPROTEIN"/>
    <property type="match status" value="1"/>
</dbReference>